<evidence type="ECO:0000256" key="1">
    <source>
        <dbReference type="SAM" id="MobiDB-lite"/>
    </source>
</evidence>
<comment type="caution">
    <text evidence="2">The sequence shown here is derived from an EMBL/GenBank/DDBJ whole genome shotgun (WGS) entry which is preliminary data.</text>
</comment>
<feature type="region of interest" description="Disordered" evidence="1">
    <location>
        <begin position="1"/>
        <end position="26"/>
    </location>
</feature>
<dbReference type="EMBL" id="JAPUFD010000001">
    <property type="protein sequence ID" value="MDI1485579.1"/>
    <property type="molecule type" value="Genomic_DNA"/>
</dbReference>
<evidence type="ECO:0000313" key="3">
    <source>
        <dbReference type="Proteomes" id="UP001161017"/>
    </source>
</evidence>
<protein>
    <submittedName>
        <fullName evidence="2">Uncharacterized protein</fullName>
    </submittedName>
</protein>
<name>A0AA43TS33_9LECA</name>
<dbReference type="AlphaFoldDB" id="A0AA43TS33"/>
<organism evidence="2 3">
    <name type="scientific">Ramalina farinacea</name>
    <dbReference type="NCBI Taxonomy" id="258253"/>
    <lineage>
        <taxon>Eukaryota</taxon>
        <taxon>Fungi</taxon>
        <taxon>Dikarya</taxon>
        <taxon>Ascomycota</taxon>
        <taxon>Pezizomycotina</taxon>
        <taxon>Lecanoromycetes</taxon>
        <taxon>OSLEUM clade</taxon>
        <taxon>Lecanoromycetidae</taxon>
        <taxon>Lecanorales</taxon>
        <taxon>Lecanorineae</taxon>
        <taxon>Ramalinaceae</taxon>
        <taxon>Ramalina</taxon>
    </lineage>
</organism>
<keyword evidence="3" id="KW-1185">Reference proteome</keyword>
<accession>A0AA43TS33</accession>
<evidence type="ECO:0000313" key="2">
    <source>
        <dbReference type="EMBL" id="MDI1485579.1"/>
    </source>
</evidence>
<proteinExistence type="predicted"/>
<dbReference type="Proteomes" id="UP001161017">
    <property type="component" value="Unassembled WGS sequence"/>
</dbReference>
<reference evidence="2" key="1">
    <citation type="journal article" date="2023" name="Genome Biol. Evol.">
        <title>First Whole Genome Sequence and Flow Cytometry Genome Size Data for the Lichen-Forming Fungus Ramalina farinacea (Ascomycota).</title>
        <authorList>
            <person name="Llewellyn T."/>
            <person name="Mian S."/>
            <person name="Hill R."/>
            <person name="Leitch I.J."/>
            <person name="Gaya E."/>
        </authorList>
    </citation>
    <scope>NUCLEOTIDE SEQUENCE</scope>
    <source>
        <strain evidence="2">LIQ254RAFAR</strain>
    </source>
</reference>
<gene>
    <name evidence="2" type="ORF">OHK93_000717</name>
</gene>
<sequence>MVPPAKRLRKSVDKRSSHPAQFRQTPAQGTVEVCQLKPVVDELVHEAMRNYTAEMEERMKAQDARIAEQEARLSEQAKALTVYEKLLAKHDVWIEGRDELIIDNSGDIQQLTKKVDEFQDWIWERFMNFQRATDNAILRTDHMIFRVFEALMTLSMTVSMRLMS</sequence>